<dbReference type="EMBL" id="LAZR01019979">
    <property type="protein sequence ID" value="KKL90551.1"/>
    <property type="molecule type" value="Genomic_DNA"/>
</dbReference>
<sequence length="812" mass="94724">TPSPTNNYEIIEDIFTEKLNKYSSLGYFPQTFEPSLQATYYGLFILEALDLLDKINQTDILNYIMSHYDINSKLFMDQYTYRYLDLNFSQSYYPFTSVLEINSYAILSLEILQRLDLISINESINFIWSCYNPEGSNNGFIGQPYNSNLLENYKIATMDNTFYAINTLELLMMGDWSEYNNEKSRIRQYIIGLQTTDNLEFGGFFNDNDTGFDSLGAFMWEPNLLSSYYSIKSLDIIDSLNFIRPTDFYQYLGDLYDNSDNSFQMYSVQGAERLFNIVATALGLELSYITGYTGTNRNDVIQFLISNQNSIGDWNSSNYYRIHELIDTFQIIRSLKESGEIDQLTIQEKNKVSDALFLYKQFKGFSLISNDYTSINLVYSMINSFNSFNRITDVDIQGFYNLIEESYKYFGYINSYQFSASTNWKNYIGFRSYPIEYYNLGTHQFTEEIDGLYNHKYNYRALNSLLQISKLDNFGLKYNLMDIIYDTLASQFLEPDFENFGAFLPSTIYSMRTPESKNNLIFFENSYFAVKTLELLVDFLDIGSIANLSFNKGALYGYIQRNIIETDSVLYFNPHYTSDLETVLQNTYYMIYVLKTLNLYDLDFQKIKDFVLQNIDYENIKNIYFSYKISEILDLKIEFDANLTSSLVGQLYLESSGEFFEDLEYQKISQESFFWICEMARNIGLYIISDYEENISLGSVNTITISFSNLIFREYGQFTSVTFEGPQFGTLPLEKQFDKSYKINFLVPEDPNYYPYVVGDILIYDHSKIIGKVPVLFYTILEQSIGYQIAESDNTVNFNVNISRKLSSDFNA</sequence>
<accession>A0A0F9GJ40</accession>
<evidence type="ECO:0000256" key="1">
    <source>
        <dbReference type="ARBA" id="ARBA00022737"/>
    </source>
</evidence>
<dbReference type="InterPro" id="IPR008930">
    <property type="entry name" value="Terpenoid_cyclase/PrenylTrfase"/>
</dbReference>
<evidence type="ECO:0000259" key="2">
    <source>
        <dbReference type="Pfam" id="PF00432"/>
    </source>
</evidence>
<dbReference type="Pfam" id="PF00432">
    <property type="entry name" value="Prenyltrans"/>
    <property type="match status" value="2"/>
</dbReference>
<feature type="non-terminal residue" evidence="3">
    <location>
        <position position="1"/>
    </location>
</feature>
<protein>
    <recommendedName>
        <fullName evidence="2">Prenyltransferase alpha-alpha toroid domain-containing protein</fullName>
    </recommendedName>
</protein>
<comment type="caution">
    <text evidence="3">The sequence shown here is derived from an EMBL/GenBank/DDBJ whole genome shotgun (WGS) entry which is preliminary data.</text>
</comment>
<gene>
    <name evidence="3" type="ORF">LCGC14_1903560</name>
</gene>
<dbReference type="AlphaFoldDB" id="A0A0F9GJ40"/>
<keyword evidence="1" id="KW-0677">Repeat</keyword>
<organism evidence="3">
    <name type="scientific">marine sediment metagenome</name>
    <dbReference type="NCBI Taxonomy" id="412755"/>
    <lineage>
        <taxon>unclassified sequences</taxon>
        <taxon>metagenomes</taxon>
        <taxon>ecological metagenomes</taxon>
    </lineage>
</organism>
<feature type="domain" description="Prenyltransferase alpha-alpha toroid" evidence="2">
    <location>
        <begin position="95"/>
        <end position="197"/>
    </location>
</feature>
<reference evidence="3" key="1">
    <citation type="journal article" date="2015" name="Nature">
        <title>Complex archaea that bridge the gap between prokaryotes and eukaryotes.</title>
        <authorList>
            <person name="Spang A."/>
            <person name="Saw J.H."/>
            <person name="Jorgensen S.L."/>
            <person name="Zaremba-Niedzwiedzka K."/>
            <person name="Martijn J."/>
            <person name="Lind A.E."/>
            <person name="van Eijk R."/>
            <person name="Schleper C."/>
            <person name="Guy L."/>
            <person name="Ettema T.J."/>
        </authorList>
    </citation>
    <scope>NUCLEOTIDE SEQUENCE</scope>
</reference>
<dbReference type="GO" id="GO:0003824">
    <property type="term" value="F:catalytic activity"/>
    <property type="evidence" value="ECO:0007669"/>
    <property type="project" value="InterPro"/>
</dbReference>
<evidence type="ECO:0000313" key="3">
    <source>
        <dbReference type="EMBL" id="KKL90551.1"/>
    </source>
</evidence>
<dbReference type="InterPro" id="IPR001330">
    <property type="entry name" value="Prenyltrans"/>
</dbReference>
<dbReference type="SUPFAM" id="SSF48239">
    <property type="entry name" value="Terpenoid cyclases/Protein prenyltransferases"/>
    <property type="match status" value="1"/>
</dbReference>
<feature type="domain" description="Prenyltransferase alpha-alpha toroid" evidence="2">
    <location>
        <begin position="292"/>
        <end position="413"/>
    </location>
</feature>
<feature type="non-terminal residue" evidence="3">
    <location>
        <position position="812"/>
    </location>
</feature>
<dbReference type="Gene3D" id="1.50.10.20">
    <property type="match status" value="1"/>
</dbReference>
<proteinExistence type="predicted"/>
<name>A0A0F9GJ40_9ZZZZ</name>